<evidence type="ECO:0000259" key="5">
    <source>
        <dbReference type="PROSITE" id="PS50977"/>
    </source>
</evidence>
<dbReference type="InterPro" id="IPR001647">
    <property type="entry name" value="HTH_TetR"/>
</dbReference>
<dbReference type="SUPFAM" id="SSF48498">
    <property type="entry name" value="Tetracyclin repressor-like, C-terminal domain"/>
    <property type="match status" value="1"/>
</dbReference>
<dbReference type="EMBL" id="CP089984">
    <property type="protein sequence ID" value="WXB11914.1"/>
    <property type="molecule type" value="Genomic_DNA"/>
</dbReference>
<dbReference type="Pfam" id="PF16925">
    <property type="entry name" value="TetR_C_13"/>
    <property type="match status" value="1"/>
</dbReference>
<dbReference type="Gene3D" id="1.10.10.60">
    <property type="entry name" value="Homeodomain-like"/>
    <property type="match status" value="1"/>
</dbReference>
<evidence type="ECO:0000313" key="6">
    <source>
        <dbReference type="EMBL" id="WXB11914.1"/>
    </source>
</evidence>
<evidence type="ECO:0000256" key="2">
    <source>
        <dbReference type="ARBA" id="ARBA00023125"/>
    </source>
</evidence>
<dbReference type="Proteomes" id="UP001370348">
    <property type="component" value="Chromosome"/>
</dbReference>
<keyword evidence="3" id="KW-0804">Transcription</keyword>
<evidence type="ECO:0000256" key="4">
    <source>
        <dbReference type="PROSITE-ProRule" id="PRU00335"/>
    </source>
</evidence>
<evidence type="ECO:0000256" key="3">
    <source>
        <dbReference type="ARBA" id="ARBA00023163"/>
    </source>
</evidence>
<organism evidence="6 7">
    <name type="scientific">Pendulispora albinea</name>
    <dbReference type="NCBI Taxonomy" id="2741071"/>
    <lineage>
        <taxon>Bacteria</taxon>
        <taxon>Pseudomonadati</taxon>
        <taxon>Myxococcota</taxon>
        <taxon>Myxococcia</taxon>
        <taxon>Myxococcales</taxon>
        <taxon>Sorangiineae</taxon>
        <taxon>Pendulisporaceae</taxon>
        <taxon>Pendulispora</taxon>
    </lineage>
</organism>
<dbReference type="PRINTS" id="PR00455">
    <property type="entry name" value="HTHTETR"/>
</dbReference>
<dbReference type="PANTHER" id="PTHR47506:SF7">
    <property type="entry name" value="TRANSCRIPTIONAL REGULATORY PROTEIN"/>
    <property type="match status" value="1"/>
</dbReference>
<dbReference type="PROSITE" id="PS50977">
    <property type="entry name" value="HTH_TETR_2"/>
    <property type="match status" value="1"/>
</dbReference>
<evidence type="ECO:0000256" key="1">
    <source>
        <dbReference type="ARBA" id="ARBA00023015"/>
    </source>
</evidence>
<dbReference type="InterPro" id="IPR036271">
    <property type="entry name" value="Tet_transcr_reg_TetR-rel_C_sf"/>
</dbReference>
<proteinExistence type="predicted"/>
<dbReference type="Pfam" id="PF00440">
    <property type="entry name" value="TetR_N"/>
    <property type="match status" value="1"/>
</dbReference>
<keyword evidence="2 4" id="KW-0238">DNA-binding</keyword>
<dbReference type="Gene3D" id="1.10.357.10">
    <property type="entry name" value="Tetracycline Repressor, domain 2"/>
    <property type="match status" value="1"/>
</dbReference>
<gene>
    <name evidence="6" type="ORF">LZC94_29165</name>
</gene>
<accession>A0ABZ2LLU8</accession>
<name>A0ABZ2LLU8_9BACT</name>
<dbReference type="RefSeq" id="WP_394821530.1">
    <property type="nucleotide sequence ID" value="NZ_CP089984.1"/>
</dbReference>
<protein>
    <submittedName>
        <fullName evidence="6">TetR/AcrR family transcriptional regulator</fullName>
    </submittedName>
</protein>
<feature type="DNA-binding region" description="H-T-H motif" evidence="4">
    <location>
        <begin position="32"/>
        <end position="51"/>
    </location>
</feature>
<keyword evidence="7" id="KW-1185">Reference proteome</keyword>
<feature type="domain" description="HTH tetR-type" evidence="5">
    <location>
        <begin position="9"/>
        <end position="69"/>
    </location>
</feature>
<sequence length="216" mass="23265">MNAKAERKERSHETILQSASRLLRERGIAGARVADVMMGAGLTVGGFYAHFGSKEELIDETLRRTGAALRQHLFGRVDEKPAADRVVVILKRYLSARNRDEFLRGCPLPAVMSEVGTTAPQHRDALRVEIEAMASGIEEHLPPHALPRRYLALGLVALMTGGLSLARAFRGTEMSDEVLKACRALGAFAARGGADDAAIARAPSASRASHEGGELE</sequence>
<dbReference type="InterPro" id="IPR011075">
    <property type="entry name" value="TetR_C"/>
</dbReference>
<reference evidence="6 7" key="1">
    <citation type="submission" date="2021-12" db="EMBL/GenBank/DDBJ databases">
        <title>Discovery of the Pendulisporaceae a myxobacterial family with distinct sporulation behavior and unique specialized metabolism.</title>
        <authorList>
            <person name="Garcia R."/>
            <person name="Popoff A."/>
            <person name="Bader C.D."/>
            <person name="Loehr J."/>
            <person name="Walesch S."/>
            <person name="Walt C."/>
            <person name="Boldt J."/>
            <person name="Bunk B."/>
            <person name="Haeckl F.J.F.P.J."/>
            <person name="Gunesch A.P."/>
            <person name="Birkelbach J."/>
            <person name="Nuebel U."/>
            <person name="Pietschmann T."/>
            <person name="Bach T."/>
            <person name="Mueller R."/>
        </authorList>
    </citation>
    <scope>NUCLEOTIDE SEQUENCE [LARGE SCALE GENOMIC DNA]</scope>
    <source>
        <strain evidence="6 7">MSr11954</strain>
    </source>
</reference>
<keyword evidence="1" id="KW-0805">Transcription regulation</keyword>
<evidence type="ECO:0000313" key="7">
    <source>
        <dbReference type="Proteomes" id="UP001370348"/>
    </source>
</evidence>
<dbReference type="InterPro" id="IPR009057">
    <property type="entry name" value="Homeodomain-like_sf"/>
</dbReference>
<dbReference type="PANTHER" id="PTHR47506">
    <property type="entry name" value="TRANSCRIPTIONAL REGULATORY PROTEIN"/>
    <property type="match status" value="1"/>
</dbReference>
<dbReference type="SUPFAM" id="SSF46689">
    <property type="entry name" value="Homeodomain-like"/>
    <property type="match status" value="1"/>
</dbReference>